<dbReference type="PROSITE" id="PS51257">
    <property type="entry name" value="PROKAR_LIPOPROTEIN"/>
    <property type="match status" value="1"/>
</dbReference>
<sequence>MKIFTLIAVSAMVSLVGCASVNVSDEKLLDKAETATGIVQSNLTVVPGSKEATAMHLYYKVQDKQSNVYKCYYMKAMFSESDALCTKLNADGSEEKISTNCNELLKAAGKC</sequence>
<gene>
    <name evidence="2" type="ORF">SAMN02910344_02361</name>
</gene>
<name>A0A662ZLS1_9GAMM</name>
<keyword evidence="3" id="KW-1185">Reference proteome</keyword>
<keyword evidence="1" id="KW-0732">Signal</keyword>
<evidence type="ECO:0000256" key="1">
    <source>
        <dbReference type="SAM" id="SignalP"/>
    </source>
</evidence>
<organism evidence="2 3">
    <name type="scientific">Ruminobacter amylophilus</name>
    <dbReference type="NCBI Taxonomy" id="867"/>
    <lineage>
        <taxon>Bacteria</taxon>
        <taxon>Pseudomonadati</taxon>
        <taxon>Pseudomonadota</taxon>
        <taxon>Gammaproteobacteria</taxon>
        <taxon>Aeromonadales</taxon>
        <taxon>Succinivibrionaceae</taxon>
        <taxon>Ruminobacter</taxon>
    </lineage>
</organism>
<feature type="chain" id="PRO_5024902514" description="Lipoprotein" evidence="1">
    <location>
        <begin position="20"/>
        <end position="111"/>
    </location>
</feature>
<evidence type="ECO:0008006" key="4">
    <source>
        <dbReference type="Google" id="ProtNLM"/>
    </source>
</evidence>
<evidence type="ECO:0000313" key="3">
    <source>
        <dbReference type="Proteomes" id="UP000243745"/>
    </source>
</evidence>
<dbReference type="Proteomes" id="UP000243745">
    <property type="component" value="Unassembled WGS sequence"/>
</dbReference>
<dbReference type="AlphaFoldDB" id="A0A662ZLS1"/>
<accession>A0A662ZLS1</accession>
<dbReference type="EMBL" id="FOXF01000106">
    <property type="protein sequence ID" value="SFP82197.1"/>
    <property type="molecule type" value="Genomic_DNA"/>
</dbReference>
<dbReference type="RefSeq" id="WP_031580314.1">
    <property type="nucleotide sequence ID" value="NZ_FOXF01000106.1"/>
</dbReference>
<proteinExistence type="predicted"/>
<protein>
    <recommendedName>
        <fullName evidence="4">Lipoprotein</fullName>
    </recommendedName>
</protein>
<evidence type="ECO:0000313" key="2">
    <source>
        <dbReference type="EMBL" id="SFP82197.1"/>
    </source>
</evidence>
<feature type="signal peptide" evidence="1">
    <location>
        <begin position="1"/>
        <end position="19"/>
    </location>
</feature>
<reference evidence="2 3" key="1">
    <citation type="submission" date="2016-10" db="EMBL/GenBank/DDBJ databases">
        <authorList>
            <person name="Varghese N."/>
            <person name="Submissions S."/>
        </authorList>
    </citation>
    <scope>NUCLEOTIDE SEQUENCE [LARGE SCALE GENOMIC DNA]</scope>
    <source>
        <strain evidence="2 3">DSM 1361</strain>
    </source>
</reference>